<keyword evidence="1" id="KW-0175">Coiled coil</keyword>
<feature type="compositionally biased region" description="Polar residues" evidence="2">
    <location>
        <begin position="399"/>
        <end position="413"/>
    </location>
</feature>
<feature type="compositionally biased region" description="Acidic residues" evidence="2">
    <location>
        <begin position="1508"/>
        <end position="1525"/>
    </location>
</feature>
<reference evidence="3 4" key="1">
    <citation type="journal article" date="2016" name="BMC Genomics">
        <title>Comparative genomic and transcriptomic analyses of the Fuzhuan brick tea-fermentation fungus Aspergillus cristatus.</title>
        <authorList>
            <person name="Ge Y."/>
            <person name="Wang Y."/>
            <person name="Liu Y."/>
            <person name="Tan Y."/>
            <person name="Ren X."/>
            <person name="Zhang X."/>
            <person name="Hyde K.D."/>
            <person name="Liu Y."/>
            <person name="Liu Z."/>
        </authorList>
    </citation>
    <scope>NUCLEOTIDE SEQUENCE [LARGE SCALE GENOMIC DNA]</scope>
    <source>
        <strain evidence="3 4">GZAAS20.1005</strain>
    </source>
</reference>
<dbReference type="EMBL" id="JXNT01000001">
    <property type="protein sequence ID" value="ODM23730.1"/>
    <property type="molecule type" value="Genomic_DNA"/>
</dbReference>
<feature type="compositionally biased region" description="Polar residues" evidence="2">
    <location>
        <begin position="786"/>
        <end position="796"/>
    </location>
</feature>
<feature type="region of interest" description="Disordered" evidence="2">
    <location>
        <begin position="888"/>
        <end position="913"/>
    </location>
</feature>
<feature type="compositionally biased region" description="Basic and acidic residues" evidence="2">
    <location>
        <begin position="926"/>
        <end position="939"/>
    </location>
</feature>
<feature type="compositionally biased region" description="Low complexity" evidence="2">
    <location>
        <begin position="1377"/>
        <end position="1403"/>
    </location>
</feature>
<dbReference type="VEuPathDB" id="FungiDB:SI65_01319"/>
<feature type="region of interest" description="Disordered" evidence="2">
    <location>
        <begin position="216"/>
        <end position="240"/>
    </location>
</feature>
<feature type="compositionally biased region" description="Polar residues" evidence="2">
    <location>
        <begin position="510"/>
        <end position="525"/>
    </location>
</feature>
<feature type="compositionally biased region" description="Polar residues" evidence="2">
    <location>
        <begin position="382"/>
        <end position="392"/>
    </location>
</feature>
<feature type="compositionally biased region" description="Basic and acidic residues" evidence="2">
    <location>
        <begin position="1546"/>
        <end position="1561"/>
    </location>
</feature>
<feature type="region of interest" description="Disordered" evidence="2">
    <location>
        <begin position="1330"/>
        <end position="1361"/>
    </location>
</feature>
<name>A0A1E3BRY5_ASPCR</name>
<feature type="compositionally biased region" description="Polar residues" evidence="2">
    <location>
        <begin position="176"/>
        <end position="186"/>
    </location>
</feature>
<feature type="region of interest" description="Disordered" evidence="2">
    <location>
        <begin position="920"/>
        <end position="939"/>
    </location>
</feature>
<dbReference type="OrthoDB" id="3538943at2759"/>
<feature type="compositionally biased region" description="Basic and acidic residues" evidence="2">
    <location>
        <begin position="1335"/>
        <end position="1345"/>
    </location>
</feature>
<feature type="region of interest" description="Disordered" evidence="2">
    <location>
        <begin position="599"/>
        <end position="798"/>
    </location>
</feature>
<evidence type="ECO:0000256" key="1">
    <source>
        <dbReference type="SAM" id="Coils"/>
    </source>
</evidence>
<feature type="compositionally biased region" description="Polar residues" evidence="2">
    <location>
        <begin position="1104"/>
        <end position="1118"/>
    </location>
</feature>
<dbReference type="STRING" id="573508.A0A1E3BRY5"/>
<protein>
    <recommendedName>
        <fullName evidence="5">Telomere replication protein EST3</fullName>
    </recommendedName>
</protein>
<evidence type="ECO:0000256" key="2">
    <source>
        <dbReference type="SAM" id="MobiDB-lite"/>
    </source>
</evidence>
<feature type="region of interest" description="Disordered" evidence="2">
    <location>
        <begin position="1137"/>
        <end position="1172"/>
    </location>
</feature>
<feature type="region of interest" description="Disordered" evidence="2">
    <location>
        <begin position="1373"/>
        <end position="1413"/>
    </location>
</feature>
<feature type="compositionally biased region" description="Low complexity" evidence="2">
    <location>
        <begin position="493"/>
        <end position="502"/>
    </location>
</feature>
<feature type="compositionally biased region" description="Low complexity" evidence="2">
    <location>
        <begin position="619"/>
        <end position="629"/>
    </location>
</feature>
<feature type="compositionally biased region" description="Basic and acidic residues" evidence="2">
    <location>
        <begin position="705"/>
        <end position="720"/>
    </location>
</feature>
<evidence type="ECO:0000313" key="4">
    <source>
        <dbReference type="Proteomes" id="UP000094569"/>
    </source>
</evidence>
<feature type="region of interest" description="Disordered" evidence="2">
    <location>
        <begin position="254"/>
        <end position="273"/>
    </location>
</feature>
<evidence type="ECO:0000313" key="3">
    <source>
        <dbReference type="EMBL" id="ODM23730.1"/>
    </source>
</evidence>
<feature type="region of interest" description="Disordered" evidence="2">
    <location>
        <begin position="340"/>
        <end position="587"/>
    </location>
</feature>
<dbReference type="Proteomes" id="UP000094569">
    <property type="component" value="Unassembled WGS sequence"/>
</dbReference>
<organism evidence="3 4">
    <name type="scientific">Aspergillus cristatus</name>
    <name type="common">Chinese Fuzhuan brick tea-fermentation fungus</name>
    <name type="synonym">Eurotium cristatum</name>
    <dbReference type="NCBI Taxonomy" id="573508"/>
    <lineage>
        <taxon>Eukaryota</taxon>
        <taxon>Fungi</taxon>
        <taxon>Dikarya</taxon>
        <taxon>Ascomycota</taxon>
        <taxon>Pezizomycotina</taxon>
        <taxon>Eurotiomycetes</taxon>
        <taxon>Eurotiomycetidae</taxon>
        <taxon>Eurotiales</taxon>
        <taxon>Aspergillaceae</taxon>
        <taxon>Aspergillus</taxon>
        <taxon>Aspergillus subgen. Aspergillus</taxon>
    </lineage>
</organism>
<feature type="region of interest" description="Disordered" evidence="2">
    <location>
        <begin position="161"/>
        <end position="201"/>
    </location>
</feature>
<sequence length="1628" mass="180842">MEDSIGDWIATLVQRCLSFYLEGPGDADLEMEDDGSNLRFTNPIPRSAVIYQYLSPRERRVQTLKLIDEHTQIEAILSSDSLDAYNRESPDRPLESYNPTQYRIRLEGHEIVFEYSMSQPKVHLFVKNFSIEWERGKVTPFRARKQLRKRDHINTQMNMVFGRVKQAQRRLDTADSADNSEGSIKSQNDDHSKQKSPDEEDIEAGISQEGFMSQVPSGHRLAASSRVSNVESRPSAVSTRLLSNLGRPSVAEDVTRSNALSVPGPPEDAKLGSKDMPWLRLTEREITELRGKLKKTAEWQPSEDLINYELTLRGRGSEAYKNAKARAEAEGAEFVDCDGIENSSTAKGLNPSSGNNEPNESNKLEKPNIPMERQLDVVVREQYTQRSASANGHQKELQRVSSTEKPAGQSSKNYFDRQDTDPRKAPSQSASTGEEQPRGNHMGSTRTKSDPKPARNRTPSATSREVEVPTSRVVEIRSAETNKGPRGSKSNAEPESTATSPEEPIKESVETGSTGSHQAENASNESDAKGSDGQSNSDRQDPWEGLKRLRSRDVKVPRDQHKLLEDHRQWMPALPGKSDPRGHVPPDLLAQWNRIVLLRNHRANGSEQGSKSPRPPAPDSCDSPSGDPDSAPETDSDGGTQYSWSPSPAESRPRSELPANNQLPADSPVSERRRTKKSSSSRPGEDVGAEEKLPEDVETSIHSNNEQDRHTISERSEAHQAHTQNSRQVDNEPVDASAPEPTPAALTQNHEGDSDNESDESAMDAAVPCPLGDSLQAELPVEQTDQDPTSLRQSLPQRDRYEHVQVVDTPAANLTYRLSEKPAKENTANNQQESSQAVISSSQSRIFNTYASHGTSMRSSQEPHFSSQMNGDNESTGIDIMGTQMSGENCPTQSTSNSHSGFVSNSSGPERREASILVGTQTEGNSELRTEARTPEDNDRQVAESWAELEKIVGSEALEVLQTGGQSYPYTVQLRKIFKDDLNEGVRKLTQAVVTRLRSVRSDVPAFPGIRSNDAWEAEQMSGEETPDSELGELGLMRGPGGLPVRKQDVEENDQEVDAVLRNDEDRDVENVVDGRHDGELQNTELDERKVPPTAMFPSDDESLGSTVPSSAWDSSMGGTMEDVKVPNLKRLASVFETEEASPSKRQRTEPIGGQDAERIRRRQNKRPTSNIMSRRESYINSTANRAEAMRAYEKFRSDYPTYSGEFLHFIELCSKLQSLRDRDHLKRSYLWDDFIIMHLDQYPSYLQLCQEMDSKSMDYEEYFSVHFSKPTYKKRSLTANGIEVSAAHCLATSQPSVAASSSISRGETNGALTTSFVNKLSEFHVYSSLGPETQNDHTDIESDRLSATTSLPPTPLKRPQRNAHILARSLINGNKSQLSQQSSRRPSRQSSRQSSRQPSLQPTIDRADNPQTADVAETCAPETTVDEPVAEDYDSTLDEAEARRQLLMENAQALSAEQTTTNVVMTEGDTEEPAAGRPPEIESTPEPPGPVVMTTEHEVEPSIPESDHEDDTPDEQPEIYDEMEETHSTASIELGDEPSTISQEPRSDAREAEASEKVDVNEGWFASLRHIRPPTGPVWSDDPNTPFKLWARADQNVKIEVSRRGGRYRDVDNKGVIQRSTTLRSVP</sequence>
<evidence type="ECO:0008006" key="5">
    <source>
        <dbReference type="Google" id="ProtNLM"/>
    </source>
</evidence>
<feature type="compositionally biased region" description="Basic and acidic residues" evidence="2">
    <location>
        <begin position="538"/>
        <end position="569"/>
    </location>
</feature>
<feature type="region of interest" description="Disordered" evidence="2">
    <location>
        <begin position="1465"/>
        <end position="1561"/>
    </location>
</feature>
<feature type="region of interest" description="Disordered" evidence="2">
    <location>
        <begin position="1091"/>
        <end position="1120"/>
    </location>
</feature>
<proteinExistence type="predicted"/>
<keyword evidence="4" id="KW-1185">Reference proteome</keyword>
<feature type="compositionally biased region" description="Basic and acidic residues" evidence="2">
    <location>
        <begin position="414"/>
        <end position="424"/>
    </location>
</feature>
<feature type="compositionally biased region" description="Basic and acidic residues" evidence="2">
    <location>
        <begin position="187"/>
        <end position="197"/>
    </location>
</feature>
<feature type="region of interest" description="Disordered" evidence="2">
    <location>
        <begin position="820"/>
        <end position="839"/>
    </location>
</feature>
<feature type="region of interest" description="Disordered" evidence="2">
    <location>
        <begin position="1018"/>
        <end position="1054"/>
    </location>
</feature>
<gene>
    <name evidence="3" type="ORF">SI65_01319</name>
</gene>
<accession>A0A1E3BRY5</accession>
<feature type="compositionally biased region" description="Basic and acidic residues" evidence="2">
    <location>
        <begin position="683"/>
        <end position="695"/>
    </location>
</feature>
<feature type="compositionally biased region" description="Low complexity" evidence="2">
    <location>
        <begin position="350"/>
        <end position="359"/>
    </location>
</feature>
<comment type="caution">
    <text evidence="3">The sequence shown here is derived from an EMBL/GenBank/DDBJ whole genome shotgun (WGS) entry which is preliminary data.</text>
</comment>
<feature type="compositionally biased region" description="Polar residues" evidence="2">
    <location>
        <begin position="225"/>
        <end position="240"/>
    </location>
</feature>
<feature type="coiled-coil region" evidence="1">
    <location>
        <begin position="1431"/>
        <end position="1458"/>
    </location>
</feature>
<feature type="compositionally biased region" description="Low complexity" evidence="2">
    <location>
        <begin position="894"/>
        <end position="908"/>
    </location>
</feature>